<dbReference type="EMBL" id="JAMOIM010000013">
    <property type="protein sequence ID" value="MCW6510087.1"/>
    <property type="molecule type" value="Genomic_DNA"/>
</dbReference>
<comment type="caution">
    <text evidence="1">The sequence shown here is derived from an EMBL/GenBank/DDBJ whole genome shotgun (WGS) entry which is preliminary data.</text>
</comment>
<sequence length="169" mass="19033">MAVYKNGKAIDNLWRALPDDGFAPNGVPTILPLKAWIEQRDALSRRDQLLGVLVEPGEALDPLVPDLGRLSLVSLSFPKFADGRSFSKATKLREEYGYKAEIRAVGDILWDQLQLMTRCGFDAFEITNEPTLRALEAGKTPFMSDFYQPGYGPEMRVNTPRTWARRSIE</sequence>
<evidence type="ECO:0000313" key="2">
    <source>
        <dbReference type="Proteomes" id="UP001165667"/>
    </source>
</evidence>
<dbReference type="PIRSF" id="PIRSF030820">
    <property type="entry name" value="UCP030820"/>
    <property type="match status" value="1"/>
</dbReference>
<protein>
    <submittedName>
        <fullName evidence="1">DUF934 domain-containing protein</fullName>
    </submittedName>
</protein>
<dbReference type="Proteomes" id="UP001165667">
    <property type="component" value="Unassembled WGS sequence"/>
</dbReference>
<reference evidence="1" key="1">
    <citation type="submission" date="2022-05" db="EMBL/GenBank/DDBJ databases">
        <authorList>
            <person name="Pankratov T."/>
        </authorList>
    </citation>
    <scope>NUCLEOTIDE SEQUENCE</scope>
    <source>
        <strain evidence="1">BP6-180914</strain>
    </source>
</reference>
<keyword evidence="2" id="KW-1185">Reference proteome</keyword>
<dbReference type="InterPro" id="IPR008318">
    <property type="entry name" value="UCP030820"/>
</dbReference>
<proteinExistence type="predicted"/>
<name>A0AA41YZH4_9HYPH</name>
<organism evidence="1 2">
    <name type="scientific">Lichenifustis flavocetrariae</name>
    <dbReference type="NCBI Taxonomy" id="2949735"/>
    <lineage>
        <taxon>Bacteria</taxon>
        <taxon>Pseudomonadati</taxon>
        <taxon>Pseudomonadota</taxon>
        <taxon>Alphaproteobacteria</taxon>
        <taxon>Hyphomicrobiales</taxon>
        <taxon>Lichenihabitantaceae</taxon>
        <taxon>Lichenifustis</taxon>
    </lineage>
</organism>
<dbReference type="AlphaFoldDB" id="A0AA41YZH4"/>
<dbReference type="Pfam" id="PF06073">
    <property type="entry name" value="DUF934"/>
    <property type="match status" value="1"/>
</dbReference>
<accession>A0AA41YZH4</accession>
<evidence type="ECO:0000313" key="1">
    <source>
        <dbReference type="EMBL" id="MCW6510087.1"/>
    </source>
</evidence>
<gene>
    <name evidence="1" type="ORF">M8523_18880</name>
</gene>
<dbReference type="RefSeq" id="WP_282586460.1">
    <property type="nucleotide sequence ID" value="NZ_JAMOIM010000013.1"/>
</dbReference>